<evidence type="ECO:0000259" key="2">
    <source>
        <dbReference type="Pfam" id="PF15740"/>
    </source>
</evidence>
<feature type="compositionally biased region" description="Basic and acidic residues" evidence="1">
    <location>
        <begin position="762"/>
        <end position="771"/>
    </location>
</feature>
<feature type="region of interest" description="Disordered" evidence="1">
    <location>
        <begin position="742"/>
        <end position="826"/>
    </location>
</feature>
<dbReference type="Proteomes" id="UP000299084">
    <property type="component" value="Unassembled WGS sequence"/>
</dbReference>
<accession>A0A5N4EBQ1</accession>
<feature type="compositionally biased region" description="Pro residues" evidence="1">
    <location>
        <begin position="489"/>
        <end position="499"/>
    </location>
</feature>
<name>A0A5N4EBQ1_CAMDR</name>
<feature type="compositionally biased region" description="Pro residues" evidence="1">
    <location>
        <begin position="540"/>
        <end position="551"/>
    </location>
</feature>
<organism evidence="3 4">
    <name type="scientific">Camelus dromedarius</name>
    <name type="common">Dromedary</name>
    <name type="synonym">Arabian camel</name>
    <dbReference type="NCBI Taxonomy" id="9838"/>
    <lineage>
        <taxon>Eukaryota</taxon>
        <taxon>Metazoa</taxon>
        <taxon>Chordata</taxon>
        <taxon>Craniata</taxon>
        <taxon>Vertebrata</taxon>
        <taxon>Euteleostomi</taxon>
        <taxon>Mammalia</taxon>
        <taxon>Eutheria</taxon>
        <taxon>Laurasiatheria</taxon>
        <taxon>Artiodactyla</taxon>
        <taxon>Tylopoda</taxon>
        <taxon>Camelidae</taxon>
        <taxon>Camelus</taxon>
    </lineage>
</organism>
<dbReference type="Pfam" id="PF15740">
    <property type="entry name" value="PPP1R26_N"/>
    <property type="match status" value="1"/>
</dbReference>
<comment type="caution">
    <text evidence="3">The sequence shown here is derived from an EMBL/GenBank/DDBJ whole genome shotgun (WGS) entry which is preliminary data.</text>
</comment>
<feature type="compositionally biased region" description="Basic and acidic residues" evidence="1">
    <location>
        <begin position="423"/>
        <end position="432"/>
    </location>
</feature>
<dbReference type="OrthoDB" id="9939953at2759"/>
<dbReference type="EMBL" id="JWIN03000004">
    <property type="protein sequence ID" value="KAB1280446.1"/>
    <property type="molecule type" value="Genomic_DNA"/>
</dbReference>
<dbReference type="InterPro" id="IPR026130">
    <property type="entry name" value="PPP1R26"/>
</dbReference>
<feature type="compositionally biased region" description="Basic and acidic residues" evidence="1">
    <location>
        <begin position="263"/>
        <end position="273"/>
    </location>
</feature>
<dbReference type="GO" id="GO:0004864">
    <property type="term" value="F:protein phosphatase inhibitor activity"/>
    <property type="evidence" value="ECO:0007669"/>
    <property type="project" value="InterPro"/>
</dbReference>
<feature type="region of interest" description="Disordered" evidence="1">
    <location>
        <begin position="1126"/>
        <end position="1197"/>
    </location>
</feature>
<feature type="region of interest" description="Disordered" evidence="1">
    <location>
        <begin position="532"/>
        <end position="684"/>
    </location>
</feature>
<evidence type="ECO:0000256" key="1">
    <source>
        <dbReference type="SAM" id="MobiDB-lite"/>
    </source>
</evidence>
<feature type="compositionally biased region" description="Basic and acidic residues" evidence="1">
    <location>
        <begin position="359"/>
        <end position="373"/>
    </location>
</feature>
<dbReference type="InterPro" id="IPR031474">
    <property type="entry name" value="PPP1R26_N"/>
</dbReference>
<evidence type="ECO:0000313" key="3">
    <source>
        <dbReference type="EMBL" id="KAB1280446.1"/>
    </source>
</evidence>
<dbReference type="AlphaFoldDB" id="A0A5N4EBQ1"/>
<dbReference type="PANTHER" id="PTHR15724:SF0">
    <property type="entry name" value="PROTEIN PHOSPHATASE 1 REGULATORY SUBUNIT 26"/>
    <property type="match status" value="1"/>
</dbReference>
<feature type="compositionally biased region" description="Low complexity" evidence="1">
    <location>
        <begin position="185"/>
        <end position="194"/>
    </location>
</feature>
<dbReference type="PANTHER" id="PTHR15724">
    <property type="entry name" value="PROTEIN PHOSPHATASE 1 REGULATORY SUBUNIT 26"/>
    <property type="match status" value="1"/>
</dbReference>
<dbReference type="STRING" id="9838.ENSCDRP00005032760"/>
<protein>
    <submittedName>
        <fullName evidence="3">Protein phosphatase 1 regulatory subunit 26</fullName>
    </submittedName>
</protein>
<proteinExistence type="predicted"/>
<feature type="region of interest" description="Disordered" evidence="1">
    <location>
        <begin position="1021"/>
        <end position="1050"/>
    </location>
</feature>
<gene>
    <name evidence="3" type="ORF">Cadr_000016482</name>
</gene>
<feature type="region of interest" description="Disordered" evidence="1">
    <location>
        <begin position="476"/>
        <end position="520"/>
    </location>
</feature>
<feature type="compositionally biased region" description="Low complexity" evidence="1">
    <location>
        <begin position="230"/>
        <end position="247"/>
    </location>
</feature>
<feature type="compositionally biased region" description="Low complexity" evidence="1">
    <location>
        <begin position="885"/>
        <end position="896"/>
    </location>
</feature>
<feature type="domain" description="Protein phosphatase 1 regulatory subunit 26 N-terminal" evidence="2">
    <location>
        <begin position="243"/>
        <end position="842"/>
    </location>
</feature>
<feature type="region of interest" description="Disordered" evidence="1">
    <location>
        <begin position="839"/>
        <end position="913"/>
    </location>
</feature>
<feature type="compositionally biased region" description="Low complexity" evidence="1">
    <location>
        <begin position="811"/>
        <end position="821"/>
    </location>
</feature>
<feature type="compositionally biased region" description="Low complexity" evidence="1">
    <location>
        <begin position="500"/>
        <end position="510"/>
    </location>
</feature>
<evidence type="ECO:0000313" key="4">
    <source>
        <dbReference type="Proteomes" id="UP000299084"/>
    </source>
</evidence>
<feature type="compositionally biased region" description="Basic and acidic residues" evidence="1">
    <location>
        <begin position="659"/>
        <end position="675"/>
    </location>
</feature>
<keyword evidence="4" id="KW-1185">Reference proteome</keyword>
<feature type="region of interest" description="Disordered" evidence="1">
    <location>
        <begin position="133"/>
        <end position="452"/>
    </location>
</feature>
<reference evidence="3 4" key="1">
    <citation type="journal article" date="2019" name="Mol. Ecol. Resour.">
        <title>Improving Illumina assemblies with Hi-C and long reads: an example with the North African dromedary.</title>
        <authorList>
            <person name="Elbers J.P."/>
            <person name="Rogers M.F."/>
            <person name="Perelman P.L."/>
            <person name="Proskuryakova A.A."/>
            <person name="Serdyukova N.A."/>
            <person name="Johnson W.E."/>
            <person name="Horin P."/>
            <person name="Corander J."/>
            <person name="Murphy D."/>
            <person name="Burger P.A."/>
        </authorList>
    </citation>
    <scope>NUCLEOTIDE SEQUENCE [LARGE SCALE GENOMIC DNA]</scope>
    <source>
        <strain evidence="3">Drom800</strain>
        <tissue evidence="3">Blood</tissue>
    </source>
</reference>
<sequence length="1197" mass="125073">MFLMNAPPVLALQSKWEAFGPPGICRFPGCFSEPKEGVSRAAVSAKVQMVISTLQGDGAALGMSGEHARPRSQRAERGCGARLAASPAFAACGLAAGFDPKGEEEAADLGPLVLDSDSDDSVDRDIEEAIQEYLKAKSGAAPPPRAADSASRCKPEPPPSSAPTALGPPNLAAGSSQGAGKDQGSASPASVSSDDSFEQSIRAEIEQFLSQKRQRDTPKGGTPADRTAEPSDGPAPSARRPSSTPADRTPDPSDGPATSVRRPSREPVVKAHQQDLAGTCKEFVFRKPPRAAKSGALPRGPRSKVTTEPASTAGRPAEAAPSKGGVRRGAGSGRRRRRARGTAPVCETTDSSSDDGIEEAIRLYQREKRKEASADPPQRAPRAEEKGPGPPAHGAWPEALRKALGKKKPVAAKPSDLTPGGLDPDHPSKPPREVTAPAPPVPTAAKGDLVDRAPCRADTSTELMCAEAILDISKTILPAPPEGSDRPLPASPLPYPPNVPSRSDGDSSSVDSDDSIEQEIRTFLALKAQSGSLLAGTETCPPPPAQSPLPSPGLRAPAFKTPDLSLSCKRKRGGGGVGSAARPCPPKRTRETAMAQEGAQDTDRGQGRAQSGQGKASEALGREGETKGQPLPCRTVGLGDEHAAQDIRGTSSPGPGKAAEVRQVDGKGSSEDKSSSLDSDEDLDTAIKDLLRSKRRLRKRCKDPRVGCKKKVRFSTTETQFLDKLGGFQRDWKDRSPHLLKSCLSKSKKDDRDSPGRPPRVLCRETERAKSDCTATEDAPPALRSRVRATGGNLFSSETEAHELAGPAPSPSSLSDDSSSVDSDDSIELEIRKFLAEKAKESVSGSEIQGGGPTALGTGSMARPEPPCRKVPPPGPALHPGVCTRSQRARASSQQAEGPRGLGRAFTPAGRSSPRAEQACLPAALARCVTVSAKGSPAGRRNVYAHKDQSTRGAEPVVGESAFGQLPGCVDPGARAESRGSLALTPGAQQDGGPRAGLAPPWSDFAPRSRLQSAWALSSGGRDAAWRGGLGGQREKGLEGQARGSPSLGMDPRRGLPFAGFSPLLSRQLFHFGKGISWGGKQASLFSPPLSLPLQGPSFSAFRGTQAGHSPVFGGSHLLVKKEGGHWPHRKSQVGLSLQGRRNSGPEESLLDLGCRQRVRDRDDEDQEALGSDASELSDTSVEEGGSPGAKGTVLKL</sequence>